<proteinExistence type="predicted"/>
<reference evidence="3" key="1">
    <citation type="submission" date="2020-02" db="EMBL/GenBank/DDBJ databases">
        <authorList>
            <person name="Scholz U."/>
            <person name="Mascher M."/>
            <person name="Fiebig A."/>
        </authorList>
    </citation>
    <scope>NUCLEOTIDE SEQUENCE</scope>
</reference>
<dbReference type="Pfam" id="PF13041">
    <property type="entry name" value="PPR_2"/>
    <property type="match status" value="1"/>
</dbReference>
<evidence type="ECO:0000313" key="3">
    <source>
        <dbReference type="EMBL" id="CAA7402373.1"/>
    </source>
</evidence>
<dbReference type="AlphaFoldDB" id="A0A7I8KX33"/>
<feature type="repeat" description="PPR" evidence="2">
    <location>
        <begin position="298"/>
        <end position="332"/>
    </location>
</feature>
<dbReference type="InterPro" id="IPR011990">
    <property type="entry name" value="TPR-like_helical_dom_sf"/>
</dbReference>
<sequence>MRAFLSTAAGPRSLWFRSTLSSPAHRPTPQPPAVGDCRGLLEFYLRQCDDPLLGSILHARVVTCGLQKDSFLSTKLISLYSLSGNTSGAEAILEGFQEPNAFLLNATIRGLTCNGLHQRAVALFCRKSRGEILAPNSSTFSCMAKALPDLRRGRQLHALSVTSGLGSDVFVCNSLVGMYAKCDSLSDGVQLFERMPQQDVVSWNSIISAYANRGLHQEALLKVREMVGHGVLRPDQVTLASALTACSSTETVREAHGYIVRSDLQSCSTVQNALISAYGRCGEIRQAGLIFRSSVLLDGVSWNALISCYARNSLFEESFRLLQEMGARGLRADVITYSGIISSLAQAGRPKEAVGVLRQLLSAGLAPDAIATASVLPAVADLRWAGHCREIHGVSFRRGTGSDRRVANALVSAYGKCGMVGGAWHIFETMEGKDVISWSSMVAGFGQNGHCREALELFSRMIMAEVELNPISITSVLAACAGVSGLRQGREVHHWAAKRGLDEQTFVGSALIDMYAKCGRIRDARKVFDQMPEKNLVTWNAMIGGYAFHGLGEEALEIFRGMEEPDEVSFIAALSACSHGGLVEQGVEIFDSMERFHVSPREGHYACMVDILGRSGRLERAMELVRTLPMEPSAAVWGSLLGACRIHCNLDLGIFSGAQIIGHGGDQGGSGYYVMVSNMLAEFGRWREVESTRQLMSERGVKKGAGCSWIEVNKQVHSFVAKDREQHPEWGSLFRLLVFLSEQMKCM</sequence>
<dbReference type="FunFam" id="1.25.40.10:FF:000090">
    <property type="entry name" value="Pentatricopeptide repeat-containing protein, chloroplastic"/>
    <property type="match status" value="1"/>
</dbReference>
<feature type="repeat" description="PPR" evidence="2">
    <location>
        <begin position="434"/>
        <end position="468"/>
    </location>
</feature>
<evidence type="ECO:0000256" key="1">
    <source>
        <dbReference type="ARBA" id="ARBA00022737"/>
    </source>
</evidence>
<dbReference type="FunFam" id="1.25.40.10:FF:000344">
    <property type="entry name" value="Pentatricopeptide repeat-containing protein"/>
    <property type="match status" value="2"/>
</dbReference>
<gene>
    <name evidence="3" type="ORF">SI8410_09013051</name>
</gene>
<dbReference type="OrthoDB" id="185373at2759"/>
<dbReference type="Pfam" id="PF01535">
    <property type="entry name" value="PPR"/>
    <property type="match status" value="9"/>
</dbReference>
<dbReference type="InterPro" id="IPR046960">
    <property type="entry name" value="PPR_At4g14850-like_plant"/>
</dbReference>
<dbReference type="EMBL" id="LR746272">
    <property type="protein sequence ID" value="CAA7402373.1"/>
    <property type="molecule type" value="Genomic_DNA"/>
</dbReference>
<dbReference type="PROSITE" id="PS51375">
    <property type="entry name" value="PPR"/>
    <property type="match status" value="7"/>
</dbReference>
<evidence type="ECO:0000313" key="4">
    <source>
        <dbReference type="Proteomes" id="UP000663760"/>
    </source>
</evidence>
<dbReference type="InterPro" id="IPR046848">
    <property type="entry name" value="E_motif"/>
</dbReference>
<dbReference type="Gene3D" id="1.25.40.10">
    <property type="entry name" value="Tetratricopeptide repeat domain"/>
    <property type="match status" value="6"/>
</dbReference>
<feature type="repeat" description="PPR" evidence="2">
    <location>
        <begin position="535"/>
        <end position="569"/>
    </location>
</feature>
<evidence type="ECO:0000256" key="2">
    <source>
        <dbReference type="PROSITE-ProRule" id="PRU00708"/>
    </source>
</evidence>
<organism evidence="3 4">
    <name type="scientific">Spirodela intermedia</name>
    <name type="common">Intermediate duckweed</name>
    <dbReference type="NCBI Taxonomy" id="51605"/>
    <lineage>
        <taxon>Eukaryota</taxon>
        <taxon>Viridiplantae</taxon>
        <taxon>Streptophyta</taxon>
        <taxon>Embryophyta</taxon>
        <taxon>Tracheophyta</taxon>
        <taxon>Spermatophyta</taxon>
        <taxon>Magnoliopsida</taxon>
        <taxon>Liliopsida</taxon>
        <taxon>Araceae</taxon>
        <taxon>Lemnoideae</taxon>
        <taxon>Spirodela</taxon>
    </lineage>
</organism>
<protein>
    <submittedName>
        <fullName evidence="3">Uncharacterized protein</fullName>
    </submittedName>
</protein>
<dbReference type="GO" id="GO:0009451">
    <property type="term" value="P:RNA modification"/>
    <property type="evidence" value="ECO:0007669"/>
    <property type="project" value="InterPro"/>
</dbReference>
<feature type="repeat" description="PPR" evidence="2">
    <location>
        <begin position="504"/>
        <end position="534"/>
    </location>
</feature>
<feature type="repeat" description="PPR" evidence="2">
    <location>
        <begin position="333"/>
        <end position="367"/>
    </location>
</feature>
<dbReference type="NCBIfam" id="TIGR00756">
    <property type="entry name" value="PPR"/>
    <property type="match status" value="6"/>
</dbReference>
<keyword evidence="1" id="KW-0677">Repeat</keyword>
<dbReference type="GO" id="GO:0003723">
    <property type="term" value="F:RNA binding"/>
    <property type="evidence" value="ECO:0007669"/>
    <property type="project" value="InterPro"/>
</dbReference>
<dbReference type="Pfam" id="PF20431">
    <property type="entry name" value="E_motif"/>
    <property type="match status" value="1"/>
</dbReference>
<dbReference type="InterPro" id="IPR002885">
    <property type="entry name" value="PPR_rpt"/>
</dbReference>
<keyword evidence="4" id="KW-1185">Reference proteome</keyword>
<dbReference type="PANTHER" id="PTHR47926">
    <property type="entry name" value="PENTATRICOPEPTIDE REPEAT-CONTAINING PROTEIN"/>
    <property type="match status" value="1"/>
</dbReference>
<dbReference type="PANTHER" id="PTHR47926:SF500">
    <property type="entry name" value="REPEAT-CONTAINING PROTEIN, PUTATIVE-RELATED"/>
    <property type="match status" value="1"/>
</dbReference>
<accession>A0A7I8KX33</accession>
<dbReference type="Proteomes" id="UP000663760">
    <property type="component" value="Chromosome 9"/>
</dbReference>
<feature type="repeat" description="PPR" evidence="2">
    <location>
        <begin position="199"/>
        <end position="233"/>
    </location>
</feature>
<name>A0A7I8KX33_SPIIN</name>
<feature type="repeat" description="PPR" evidence="2">
    <location>
        <begin position="168"/>
        <end position="198"/>
    </location>
</feature>